<reference evidence="4 5" key="1">
    <citation type="submission" date="2014-03" db="EMBL/GenBank/DDBJ databases">
        <title>The draft genome sequence of Thalassospira mesophila JCM 18969.</title>
        <authorList>
            <person name="Lai Q."/>
            <person name="Shao Z."/>
        </authorList>
    </citation>
    <scope>NUCLEOTIDE SEQUENCE [LARGE SCALE GENOMIC DNA]</scope>
    <source>
        <strain evidence="4 5">JCM 18969</strain>
    </source>
</reference>
<evidence type="ECO:0000259" key="3">
    <source>
        <dbReference type="SMART" id="SM00062"/>
    </source>
</evidence>
<gene>
    <name evidence="4" type="ORF">TMES_04400</name>
</gene>
<dbReference type="Proteomes" id="UP000193391">
    <property type="component" value="Unassembled WGS sequence"/>
</dbReference>
<evidence type="ECO:0000256" key="1">
    <source>
        <dbReference type="ARBA" id="ARBA00022729"/>
    </source>
</evidence>
<feature type="domain" description="Solute-binding protein family 3/N-terminal" evidence="3">
    <location>
        <begin position="29"/>
        <end position="246"/>
    </location>
</feature>
<dbReference type="EMBL" id="JFKA01000002">
    <property type="protein sequence ID" value="OSQ39336.1"/>
    <property type="molecule type" value="Genomic_DNA"/>
</dbReference>
<accession>A0A1Y2L1H9</accession>
<sequence>MKNIFRKLAPAAAMLAMATMASANAQAETLTAGVEAAFPPWAYVEDGKYKGIAIDAMRAIAKDQGLEVKFKDLPWPSLIPALVKGRIDLLVTGLNVTPERAKALDFTIPWWENDDEILVPKDSDKNLITAMCCGATIGAQGGATQFKWLEDNLASNDKVGVTLRGYEDYVTAIADMLAGRLDAVVTSTDTAEDFIAKGRPIKIVGTIQQNQPQALAVQKGDPKKLLGKINAGIMNIYKSGQWAEIVHSYAPQSTIRDIPTSMPAYVDTYQGDIPGYTK</sequence>
<name>A0A1Y2L1H9_9PROT</name>
<dbReference type="STRING" id="1293891.TMES_04400"/>
<comment type="caution">
    <text evidence="4">The sequence shown here is derived from an EMBL/GenBank/DDBJ whole genome shotgun (WGS) entry which is preliminary data.</text>
</comment>
<dbReference type="PANTHER" id="PTHR35936">
    <property type="entry name" value="MEMBRANE-BOUND LYTIC MUREIN TRANSGLYCOSYLASE F"/>
    <property type="match status" value="1"/>
</dbReference>
<dbReference type="RefSeq" id="WP_158091191.1">
    <property type="nucleotide sequence ID" value="NZ_JFKA01000002.1"/>
</dbReference>
<dbReference type="CDD" id="cd13530">
    <property type="entry name" value="PBP2_peptides_like"/>
    <property type="match status" value="1"/>
</dbReference>
<proteinExistence type="predicted"/>
<feature type="chain" id="PRO_5013322471" description="Solute-binding protein family 3/N-terminal domain-containing protein" evidence="2">
    <location>
        <begin position="26"/>
        <end position="278"/>
    </location>
</feature>
<dbReference type="PANTHER" id="PTHR35936:SF17">
    <property type="entry name" value="ARGININE-BINDING EXTRACELLULAR PROTEIN ARTP"/>
    <property type="match status" value="1"/>
</dbReference>
<dbReference type="SUPFAM" id="SSF53850">
    <property type="entry name" value="Periplasmic binding protein-like II"/>
    <property type="match status" value="1"/>
</dbReference>
<keyword evidence="5" id="KW-1185">Reference proteome</keyword>
<protein>
    <recommendedName>
        <fullName evidence="3">Solute-binding protein family 3/N-terminal domain-containing protein</fullName>
    </recommendedName>
</protein>
<dbReference type="Pfam" id="PF00497">
    <property type="entry name" value="SBP_bac_3"/>
    <property type="match status" value="1"/>
</dbReference>
<organism evidence="4 5">
    <name type="scientific">Thalassospira mesophila</name>
    <dbReference type="NCBI Taxonomy" id="1293891"/>
    <lineage>
        <taxon>Bacteria</taxon>
        <taxon>Pseudomonadati</taxon>
        <taxon>Pseudomonadota</taxon>
        <taxon>Alphaproteobacteria</taxon>
        <taxon>Rhodospirillales</taxon>
        <taxon>Thalassospiraceae</taxon>
        <taxon>Thalassospira</taxon>
    </lineage>
</organism>
<evidence type="ECO:0000256" key="2">
    <source>
        <dbReference type="SAM" id="SignalP"/>
    </source>
</evidence>
<dbReference type="AlphaFoldDB" id="A0A1Y2L1H9"/>
<dbReference type="SMART" id="SM00062">
    <property type="entry name" value="PBPb"/>
    <property type="match status" value="1"/>
</dbReference>
<keyword evidence="1 2" id="KW-0732">Signal</keyword>
<feature type="signal peptide" evidence="2">
    <location>
        <begin position="1"/>
        <end position="25"/>
    </location>
</feature>
<dbReference type="OrthoDB" id="9814231at2"/>
<evidence type="ECO:0000313" key="5">
    <source>
        <dbReference type="Proteomes" id="UP000193391"/>
    </source>
</evidence>
<dbReference type="InterPro" id="IPR001638">
    <property type="entry name" value="Solute-binding_3/MltF_N"/>
</dbReference>
<dbReference type="Gene3D" id="3.40.190.10">
    <property type="entry name" value="Periplasmic binding protein-like II"/>
    <property type="match status" value="2"/>
</dbReference>
<evidence type="ECO:0000313" key="4">
    <source>
        <dbReference type="EMBL" id="OSQ39336.1"/>
    </source>
</evidence>